<dbReference type="InterPro" id="IPR038081">
    <property type="entry name" value="CalX-like_sf"/>
</dbReference>
<dbReference type="Pfam" id="PF03160">
    <property type="entry name" value="Calx-beta"/>
    <property type="match status" value="1"/>
</dbReference>
<keyword evidence="1" id="KW-0732">Signal</keyword>
<feature type="region of interest" description="Disordered" evidence="4">
    <location>
        <begin position="289"/>
        <end position="314"/>
    </location>
</feature>
<evidence type="ECO:0000313" key="8">
    <source>
        <dbReference type="Proteomes" id="UP001223547"/>
    </source>
</evidence>
<dbReference type="EMBL" id="JASSQD010000004">
    <property type="protein sequence ID" value="MDK9559603.1"/>
    <property type="molecule type" value="Genomic_DNA"/>
</dbReference>
<feature type="domain" description="Calx-beta" evidence="5">
    <location>
        <begin position="143"/>
        <end position="226"/>
    </location>
</feature>
<evidence type="ECO:0000259" key="5">
    <source>
        <dbReference type="Pfam" id="PF03160"/>
    </source>
</evidence>
<evidence type="ECO:0000313" key="7">
    <source>
        <dbReference type="EMBL" id="MDK9559603.1"/>
    </source>
</evidence>
<keyword evidence="2" id="KW-0677">Repeat</keyword>
<dbReference type="Proteomes" id="UP001223547">
    <property type="component" value="Unassembled WGS sequence"/>
</dbReference>
<dbReference type="RefSeq" id="WP_285369071.1">
    <property type="nucleotide sequence ID" value="NZ_JASSQD010000004.1"/>
</dbReference>
<organism evidence="7 8">
    <name type="scientific">Marinobacter albus</name>
    <dbReference type="NCBI Taxonomy" id="3030833"/>
    <lineage>
        <taxon>Bacteria</taxon>
        <taxon>Pseudomonadati</taxon>
        <taxon>Pseudomonadota</taxon>
        <taxon>Gammaproteobacteria</taxon>
        <taxon>Pseudomonadales</taxon>
        <taxon>Marinobacteraceae</taxon>
        <taxon>Marinobacter</taxon>
    </lineage>
</organism>
<comment type="caution">
    <text evidence="7">The sequence shown here is derived from an EMBL/GenBank/DDBJ whole genome shotgun (WGS) entry which is preliminary data.</text>
</comment>
<accession>A0ABT7HGV2</accession>
<dbReference type="Gene3D" id="2.60.40.2030">
    <property type="match status" value="1"/>
</dbReference>
<keyword evidence="3" id="KW-0106">Calcium</keyword>
<evidence type="ECO:0000256" key="2">
    <source>
        <dbReference type="ARBA" id="ARBA00022737"/>
    </source>
</evidence>
<evidence type="ECO:0000259" key="6">
    <source>
        <dbReference type="Pfam" id="PF20419"/>
    </source>
</evidence>
<dbReference type="Pfam" id="PF20419">
    <property type="entry name" value="DUF6701"/>
    <property type="match status" value="1"/>
</dbReference>
<dbReference type="SUPFAM" id="SSF141072">
    <property type="entry name" value="CalX-like"/>
    <property type="match status" value="1"/>
</dbReference>
<sequence>MGGNNKPLSCSGLQSVSGASGNTYPWLVMGAANLGGGSINLAGMDVRLSDSSGRTIDYLRVGSSVDASEDPTCSSDPDDLPFDTRLSLVGGDSGKFASRSPDGNGEWSLSSGASDGKDSEGNTNDEGVSGPAISVDNVEVFQGETAVFTVTLSANQGSDLLIDFETRDLSAKAGTDYSSETGTIRVSAGDDQATVSVQTFDSGNSDQTEFFVVLSNPRTSAETQFGTFTSQAGIATILPLANRLDRFEVSAPSSASVCIPVEVTIRALDQQGDVVTDYEGQVSLQTTAGSGNWSAAASDVPTGSLAPSPDTDNDGTVSYQFAGADNGTVSLALANATADQLRVVVTGVANGQQGRSAPIQFLENVLVIESADANGLDLVAERDHLFVARAIRRDPANGECGLIPDYDGQVDVKAWLSRSGDDPGGAAPLVDAGASAATPGTAAPSSDNLTLDFNSGLAAFSLITSDVGQYRLNLLDDTSGIVVDADGNPLTVSGQSSLWTVRPDRFDLLVTDNPSAADANGPVFRSAGQTFELVLSAVGAEGSVLPSYGQEGSPQGVTLSHSLLRPAGGEAGILSGTLDVTGTSFSNGEATASNLGWNEVGILELVADNPSYLGVAPAITGQSGAVGRFVPNRFEVVVSSGELAPFCSAGSAFVYSGQPMSWAVVPELSIFAMGPGTYVTSNYTEGGFRKLAAGDVARSEPVTDNVQTYLSGPAYPVTSNLQAGLLSVAAPGKLTYSFSTTDSFTYEKAVDARVPAFSPNMTITVDAIRDSDGVMAPAAPLSVTPFSPLEIRYGRWELENVYGPENVSELFMPFRAEVWNGSRFVEHAADGCSSWATTPIADPELHHALVAGAGSLTTGSGGPLRLEPKGTQGTDTLVWDVPVWFESDQDGDGSLDDPAGLATFGVYRGHDRVIYWQER</sequence>
<dbReference type="InterPro" id="IPR046524">
    <property type="entry name" value="DUF6701"/>
</dbReference>
<proteinExistence type="predicted"/>
<dbReference type="InterPro" id="IPR003644">
    <property type="entry name" value="Calx_beta"/>
</dbReference>
<evidence type="ECO:0000256" key="3">
    <source>
        <dbReference type="ARBA" id="ARBA00022837"/>
    </source>
</evidence>
<protein>
    <submittedName>
        <fullName evidence="7">Calx-beta domain-containing protein</fullName>
    </submittedName>
</protein>
<keyword evidence="8" id="KW-1185">Reference proteome</keyword>
<evidence type="ECO:0000256" key="4">
    <source>
        <dbReference type="SAM" id="MobiDB-lite"/>
    </source>
</evidence>
<name>A0ABT7HGV2_9GAMM</name>
<reference evidence="7 8" key="1">
    <citation type="submission" date="2023-05" db="EMBL/GenBank/DDBJ databases">
        <title>Marinobacter albus sp. nov., a marine bacterium isolated from sand in a coastal intertidal zone of huludao.</title>
        <authorList>
            <person name="Deng T."/>
        </authorList>
    </citation>
    <scope>NUCLEOTIDE SEQUENCE [LARGE SCALE GENOMIC DNA]</scope>
    <source>
        <strain evidence="7 8">M216</strain>
    </source>
</reference>
<feature type="domain" description="DUF6701" evidence="6">
    <location>
        <begin position="385"/>
        <end position="919"/>
    </location>
</feature>
<gene>
    <name evidence="7" type="ORF">QQF73_18350</name>
</gene>
<evidence type="ECO:0000256" key="1">
    <source>
        <dbReference type="ARBA" id="ARBA00022729"/>
    </source>
</evidence>
<feature type="region of interest" description="Disordered" evidence="4">
    <location>
        <begin position="65"/>
        <end position="131"/>
    </location>
</feature>